<feature type="non-terminal residue" evidence="2">
    <location>
        <position position="606"/>
    </location>
</feature>
<dbReference type="InterPro" id="IPR036116">
    <property type="entry name" value="FN3_sf"/>
</dbReference>
<dbReference type="EMBL" id="CACRXK020015795">
    <property type="protein sequence ID" value="CAB4028881.1"/>
    <property type="molecule type" value="Genomic_DNA"/>
</dbReference>
<sequence>MAGKQCFLVCPPLGNMARKQCFLAGQLPNYSAHTIVLIILMTNYFVFLVSDKAPSNLTVPGITATSLNLSWQFAFEEKLSPFQGFSVFCRRFWLYSFKETFYETTTTRAEIVGLKPFTEYEVRVAPWHLIGLGFISDGITVKTREWVPAAPPRRFQVKVLSSTSLKIQWGTVPNHARNGIIIAYEIAILDELKNCSEYVNQSASVYHYVKNGLRTYHPYSVKIAAMTSVGGGVWSPWARKRTSEDAPSAPPGNFTGMVRDHQSITYTWHEVPRDDWNSPSIEYLLHCCDSGITCKHRNEYLIRCCNLTKVTCLNRKISGGHTNFTLSDLKPFTSYNCSILAFNNKGQGPSAWVELVTTKQDHLDITNKNNMIIDNLMANQWYDIYVYELYDGDIVENCSVTFKVKTTENVPPAPQNVTLWPLSSTSLSLEWSKPPDDPGSGSILGYNVVLLDLVTGTSHNFTNYTEKYVLLNYLKEYHNYSVNVAAFTAVGQGMFTPWIRTRTLEDVPSGAPENLTVTETSSFSLLVTWTAIPKEDRNGVILGYVLTILDHLTSQNETVILNGSNQFMYEKNDIKKYYYYLITIAGRTSVGVGSEESSVEISNLGN</sequence>
<protein>
    <submittedName>
        <fullName evidence="2">Receptor-type tyrosine- phosphatase delta-like</fullName>
    </submittedName>
</protein>
<organism evidence="2 3">
    <name type="scientific">Paramuricea clavata</name>
    <name type="common">Red gorgonian</name>
    <name type="synonym">Violescent sea-whip</name>
    <dbReference type="NCBI Taxonomy" id="317549"/>
    <lineage>
        <taxon>Eukaryota</taxon>
        <taxon>Metazoa</taxon>
        <taxon>Cnidaria</taxon>
        <taxon>Anthozoa</taxon>
        <taxon>Octocorallia</taxon>
        <taxon>Malacalcyonacea</taxon>
        <taxon>Plexauridae</taxon>
        <taxon>Paramuricea</taxon>
    </lineage>
</organism>
<dbReference type="SMART" id="SM00060">
    <property type="entry name" value="FN3"/>
    <property type="match status" value="5"/>
</dbReference>
<dbReference type="CDD" id="cd00063">
    <property type="entry name" value="FN3"/>
    <property type="match status" value="5"/>
</dbReference>
<evidence type="ECO:0000256" key="1">
    <source>
        <dbReference type="ARBA" id="ARBA00022737"/>
    </source>
</evidence>
<dbReference type="OrthoDB" id="5989320at2759"/>
<name>A0A6S7JEQ2_PARCT</name>
<dbReference type="InterPro" id="IPR003961">
    <property type="entry name" value="FN3_dom"/>
</dbReference>
<keyword evidence="2" id="KW-0675">Receptor</keyword>
<dbReference type="Proteomes" id="UP001152795">
    <property type="component" value="Unassembled WGS sequence"/>
</dbReference>
<evidence type="ECO:0000313" key="2">
    <source>
        <dbReference type="EMBL" id="CAB4028881.1"/>
    </source>
</evidence>
<dbReference type="PANTHER" id="PTHR13817">
    <property type="entry name" value="TITIN"/>
    <property type="match status" value="1"/>
</dbReference>
<evidence type="ECO:0000313" key="3">
    <source>
        <dbReference type="Proteomes" id="UP001152795"/>
    </source>
</evidence>
<keyword evidence="3" id="KW-1185">Reference proteome</keyword>
<reference evidence="2" key="1">
    <citation type="submission" date="2020-04" db="EMBL/GenBank/DDBJ databases">
        <authorList>
            <person name="Alioto T."/>
            <person name="Alioto T."/>
            <person name="Gomez Garrido J."/>
        </authorList>
    </citation>
    <scope>NUCLEOTIDE SEQUENCE</scope>
    <source>
        <strain evidence="2">A484AB</strain>
    </source>
</reference>
<dbReference type="PANTHER" id="PTHR13817:SF166">
    <property type="entry name" value="NEURONAL IGCAM-RELATED"/>
    <property type="match status" value="1"/>
</dbReference>
<dbReference type="SUPFAM" id="SSF49265">
    <property type="entry name" value="Fibronectin type III"/>
    <property type="match status" value="3"/>
</dbReference>
<dbReference type="Gene3D" id="2.60.40.10">
    <property type="entry name" value="Immunoglobulins"/>
    <property type="match status" value="5"/>
</dbReference>
<comment type="caution">
    <text evidence="2">The sequence shown here is derived from an EMBL/GenBank/DDBJ whole genome shotgun (WGS) entry which is preliminary data.</text>
</comment>
<dbReference type="AlphaFoldDB" id="A0A6S7JEQ2"/>
<accession>A0A6S7JEQ2</accession>
<keyword evidence="1" id="KW-0677">Repeat</keyword>
<dbReference type="PROSITE" id="PS50853">
    <property type="entry name" value="FN3"/>
    <property type="match status" value="5"/>
</dbReference>
<dbReference type="InterPro" id="IPR050964">
    <property type="entry name" value="Striated_Muscle_Regulatory"/>
</dbReference>
<dbReference type="InterPro" id="IPR013783">
    <property type="entry name" value="Ig-like_fold"/>
</dbReference>
<gene>
    <name evidence="2" type="ORF">PACLA_8A023216</name>
</gene>
<dbReference type="Pfam" id="PF00041">
    <property type="entry name" value="fn3"/>
    <property type="match status" value="5"/>
</dbReference>
<proteinExistence type="predicted"/>